<dbReference type="PANTHER" id="PTHR11839">
    <property type="entry name" value="UDP/ADP-SUGAR PYROPHOSPHATASE"/>
    <property type="match status" value="1"/>
</dbReference>
<dbReference type="PANTHER" id="PTHR11839:SF18">
    <property type="entry name" value="NUDIX HYDROLASE DOMAIN-CONTAINING PROTEIN"/>
    <property type="match status" value="1"/>
</dbReference>
<dbReference type="InterPro" id="IPR015797">
    <property type="entry name" value="NUDIX_hydrolase-like_dom_sf"/>
</dbReference>
<keyword evidence="5" id="KW-1185">Reference proteome</keyword>
<accession>A0ABY7P782</accession>
<feature type="domain" description="Nudix hydrolase" evidence="3">
    <location>
        <begin position="29"/>
        <end position="175"/>
    </location>
</feature>
<sequence>MDTEAPRTHTHKAYTDADGGRWCEVYLDTYRSPSGAETVQHRVRVGGGRTGVVVLARRGDDILLVRQWRPAIGRWAWELPRGFGETDPVSDALRELAEETGLVGSAAAAVAFLDVDSGMLENEVAVVEVSVPGDAPLRPGSSGDGEVAAARWWSPGEIATAIRAGELRDGFTLAALGASSAARGL</sequence>
<evidence type="ECO:0000256" key="1">
    <source>
        <dbReference type="ARBA" id="ARBA00001946"/>
    </source>
</evidence>
<dbReference type="SUPFAM" id="SSF55811">
    <property type="entry name" value="Nudix"/>
    <property type="match status" value="1"/>
</dbReference>
<organism evidence="4 5">
    <name type="scientific">Streptomyces camelliae</name>
    <dbReference type="NCBI Taxonomy" id="3004093"/>
    <lineage>
        <taxon>Bacteria</taxon>
        <taxon>Bacillati</taxon>
        <taxon>Actinomycetota</taxon>
        <taxon>Actinomycetes</taxon>
        <taxon>Kitasatosporales</taxon>
        <taxon>Streptomycetaceae</taxon>
        <taxon>Streptomyces</taxon>
    </lineage>
</organism>
<dbReference type="GO" id="GO:0016787">
    <property type="term" value="F:hydrolase activity"/>
    <property type="evidence" value="ECO:0007669"/>
    <property type="project" value="UniProtKB-KW"/>
</dbReference>
<dbReference type="InterPro" id="IPR000086">
    <property type="entry name" value="NUDIX_hydrolase_dom"/>
</dbReference>
<proteinExistence type="predicted"/>
<dbReference type="Gene3D" id="3.90.79.10">
    <property type="entry name" value="Nucleoside Triphosphate Pyrophosphohydrolase"/>
    <property type="match status" value="1"/>
</dbReference>
<dbReference type="PROSITE" id="PS51462">
    <property type="entry name" value="NUDIX"/>
    <property type="match status" value="1"/>
</dbReference>
<comment type="cofactor">
    <cofactor evidence="1">
        <name>Mg(2+)</name>
        <dbReference type="ChEBI" id="CHEBI:18420"/>
    </cofactor>
</comment>
<evidence type="ECO:0000259" key="3">
    <source>
        <dbReference type="PROSITE" id="PS51462"/>
    </source>
</evidence>
<evidence type="ECO:0000313" key="4">
    <source>
        <dbReference type="EMBL" id="WBO65774.1"/>
    </source>
</evidence>
<keyword evidence="2 4" id="KW-0378">Hydrolase</keyword>
<evidence type="ECO:0000313" key="5">
    <source>
        <dbReference type="Proteomes" id="UP001212326"/>
    </source>
</evidence>
<dbReference type="Proteomes" id="UP001212326">
    <property type="component" value="Chromosome"/>
</dbReference>
<gene>
    <name evidence="4" type="ORF">O1G22_24650</name>
</gene>
<dbReference type="CDD" id="cd03424">
    <property type="entry name" value="NUDIX_ADPRase_Nudt5_UGPPase_Nudt14"/>
    <property type="match status" value="1"/>
</dbReference>
<dbReference type="EMBL" id="CP115300">
    <property type="protein sequence ID" value="WBO65774.1"/>
    <property type="molecule type" value="Genomic_DNA"/>
</dbReference>
<evidence type="ECO:0000256" key="2">
    <source>
        <dbReference type="ARBA" id="ARBA00022801"/>
    </source>
</evidence>
<dbReference type="RefSeq" id="WP_270083310.1">
    <property type="nucleotide sequence ID" value="NZ_CP115300.1"/>
</dbReference>
<name>A0ABY7P782_9ACTN</name>
<dbReference type="Pfam" id="PF00293">
    <property type="entry name" value="NUDIX"/>
    <property type="match status" value="1"/>
</dbReference>
<reference evidence="4 5" key="1">
    <citation type="submission" date="2022-12" db="EMBL/GenBank/DDBJ databases">
        <authorList>
            <person name="Mo P."/>
        </authorList>
    </citation>
    <scope>NUCLEOTIDE SEQUENCE [LARGE SCALE GENOMIC DNA]</scope>
    <source>
        <strain evidence="4 5">HUAS 2-6</strain>
    </source>
</reference>
<protein>
    <submittedName>
        <fullName evidence="4">NUDIX hydrolase</fullName>
    </submittedName>
</protein>